<name>A0A5K7YNI1_9BACT</name>
<organism evidence="1 2">
    <name type="scientific">Desulfosarcina alkanivorans</name>
    <dbReference type="NCBI Taxonomy" id="571177"/>
    <lineage>
        <taxon>Bacteria</taxon>
        <taxon>Pseudomonadati</taxon>
        <taxon>Thermodesulfobacteriota</taxon>
        <taxon>Desulfobacteria</taxon>
        <taxon>Desulfobacterales</taxon>
        <taxon>Desulfosarcinaceae</taxon>
        <taxon>Desulfosarcina</taxon>
    </lineage>
</organism>
<protein>
    <submittedName>
        <fullName evidence="1">Uncharacterized protein</fullName>
    </submittedName>
</protein>
<dbReference type="RefSeq" id="WP_155318692.1">
    <property type="nucleotide sequence ID" value="NZ_AP021874.1"/>
</dbReference>
<dbReference type="AlphaFoldDB" id="A0A5K7YNI1"/>
<sequence>MKAHAKVDAGVCGFKTKVTAETRDGMNVELRIGSDCETIQELAGLLKARNPIDAYQELTPVAESVVLSVCRPVLQKKGCCEACVVPAAICKAMQVAAKLALPRDVVVQITKGEP</sequence>
<reference evidence="1 2" key="1">
    <citation type="submission" date="2019-11" db="EMBL/GenBank/DDBJ databases">
        <title>Comparative genomics of hydrocarbon-degrading Desulfosarcina strains.</title>
        <authorList>
            <person name="Watanabe M."/>
            <person name="Kojima H."/>
            <person name="Fukui M."/>
        </authorList>
    </citation>
    <scope>NUCLEOTIDE SEQUENCE [LARGE SCALE GENOMIC DNA]</scope>
    <source>
        <strain evidence="1 2">PL12</strain>
    </source>
</reference>
<dbReference type="OrthoDB" id="1807880at2"/>
<evidence type="ECO:0000313" key="2">
    <source>
        <dbReference type="Proteomes" id="UP000427906"/>
    </source>
</evidence>
<dbReference type="InterPro" id="IPR054227">
    <property type="entry name" value="DUF6951"/>
</dbReference>
<dbReference type="Pfam" id="PF22263">
    <property type="entry name" value="DUF6951"/>
    <property type="match status" value="1"/>
</dbReference>
<proteinExistence type="predicted"/>
<accession>A0A5K7YNI1</accession>
<dbReference type="Proteomes" id="UP000427906">
    <property type="component" value="Chromosome"/>
</dbReference>
<evidence type="ECO:0000313" key="1">
    <source>
        <dbReference type="EMBL" id="BBO70766.1"/>
    </source>
</evidence>
<keyword evidence="2" id="KW-1185">Reference proteome</keyword>
<dbReference type="KEGG" id="dalk:DSCA_46960"/>
<gene>
    <name evidence="1" type="ORF">DSCA_46960</name>
</gene>
<dbReference type="EMBL" id="AP021874">
    <property type="protein sequence ID" value="BBO70766.1"/>
    <property type="molecule type" value="Genomic_DNA"/>
</dbReference>